<dbReference type="SUPFAM" id="SSF53300">
    <property type="entry name" value="vWA-like"/>
    <property type="match status" value="1"/>
</dbReference>
<dbReference type="InterPro" id="IPR036465">
    <property type="entry name" value="vWFA_dom_sf"/>
</dbReference>
<sequence length="458" mass="53945">MHFLISILISWGDIMDFEKNSKELLKVCYEIESQNDFKDYHKRKFWELIEFINISLLSSEDNFFGQFMIQIKREINFNITWPIATEVTLEGYKMHFNPFLMLSLSLKEMEALIKHEIYHIMYNHYERERSLKNKVSTLAINIAMDLSINQSIKNLPAFCKKLHTVNIEYDLDLKEDMPIEVYAEEIQKAIDKRKNKKVINKDSNIQRSIDLERAHELWERGELTLDNIKDIKKRTSKSAYKGKAPKDIEKMILSFDEKEEIDWKSHLKRLLNTSKIGYKKTITRKDRRQPDRLDIRGVLPNNIPEILVAIDISASMSDGEIKSIMKEILALCRNKLGKIKVIECDNQIRRIYELKSTKDIKQRINISGATQFSPVFNYIKENNYRNHILIYFTDGVGEKELTVKPINYKTIWVLTSKDNLSLNKNYGVVTRLEKVQVEGYGYDYGLQAVRDAIHDWAR</sequence>
<name>A0A1M5ZIX4_9CLOT</name>
<dbReference type="InterPro" id="IPR025154">
    <property type="entry name" value="Put_metallopeptidase_dom"/>
</dbReference>
<evidence type="ECO:0000313" key="4">
    <source>
        <dbReference type="Proteomes" id="UP000184241"/>
    </source>
</evidence>
<dbReference type="Pfam" id="PF09967">
    <property type="entry name" value="DUF2201"/>
    <property type="match status" value="1"/>
</dbReference>
<dbReference type="Pfam" id="PF13203">
    <property type="entry name" value="DUF2201_N"/>
    <property type="match status" value="1"/>
</dbReference>
<dbReference type="InterPro" id="IPR018698">
    <property type="entry name" value="VWA-like_dom"/>
</dbReference>
<dbReference type="EMBL" id="FQXU01000009">
    <property type="protein sequence ID" value="SHI24257.1"/>
    <property type="molecule type" value="Genomic_DNA"/>
</dbReference>
<dbReference type="PANTHER" id="PTHR38730:SF1">
    <property type="entry name" value="SLL7028 PROTEIN"/>
    <property type="match status" value="1"/>
</dbReference>
<accession>A0A1M5ZIX4</accession>
<organism evidence="3 4">
    <name type="scientific">Clostridium intestinale DSM 6191</name>
    <dbReference type="NCBI Taxonomy" id="1121320"/>
    <lineage>
        <taxon>Bacteria</taxon>
        <taxon>Bacillati</taxon>
        <taxon>Bacillota</taxon>
        <taxon>Clostridia</taxon>
        <taxon>Eubacteriales</taxon>
        <taxon>Clostridiaceae</taxon>
        <taxon>Clostridium</taxon>
    </lineage>
</organism>
<dbReference type="PANTHER" id="PTHR38730">
    <property type="entry name" value="SLL7028 PROTEIN"/>
    <property type="match status" value="1"/>
</dbReference>
<evidence type="ECO:0000259" key="1">
    <source>
        <dbReference type="Pfam" id="PF09967"/>
    </source>
</evidence>
<proteinExistence type="predicted"/>
<reference evidence="3 4" key="1">
    <citation type="submission" date="2016-11" db="EMBL/GenBank/DDBJ databases">
        <authorList>
            <person name="Jaros S."/>
            <person name="Januszkiewicz K."/>
            <person name="Wedrychowicz H."/>
        </authorList>
    </citation>
    <scope>NUCLEOTIDE SEQUENCE [LARGE SCALE GENOMIC DNA]</scope>
    <source>
        <strain evidence="3 4">DSM 6191</strain>
    </source>
</reference>
<feature type="domain" description="VWA-like" evidence="1">
    <location>
        <begin position="307"/>
        <end position="431"/>
    </location>
</feature>
<evidence type="ECO:0000313" key="3">
    <source>
        <dbReference type="EMBL" id="SHI24257.1"/>
    </source>
</evidence>
<gene>
    <name evidence="3" type="ORF">SAMN02745941_03000</name>
</gene>
<protein>
    <submittedName>
        <fullName evidence="3">Predicted metal-dependent peptidase</fullName>
    </submittedName>
</protein>
<dbReference type="AlphaFoldDB" id="A0A1M5ZIX4"/>
<feature type="domain" description="Putative metallopeptidase" evidence="2">
    <location>
        <begin position="61"/>
        <end position="273"/>
    </location>
</feature>
<evidence type="ECO:0000259" key="2">
    <source>
        <dbReference type="Pfam" id="PF13203"/>
    </source>
</evidence>
<dbReference type="Proteomes" id="UP000184241">
    <property type="component" value="Unassembled WGS sequence"/>
</dbReference>